<reference evidence="2 3" key="1">
    <citation type="journal article" date="2018" name="Int. J. Syst. Evol. Microbiol.">
        <title>Epidermidibacterium keratini gen. nov., sp. nov., a member of the family Sporichthyaceae, isolated from keratin epidermis.</title>
        <authorList>
            <person name="Lee D.G."/>
            <person name="Trujillo M.E."/>
            <person name="Kang S."/>
            <person name="Nam J.J."/>
            <person name="Kim Y.J."/>
        </authorList>
    </citation>
    <scope>NUCLEOTIDE SEQUENCE [LARGE SCALE GENOMIC DNA]</scope>
    <source>
        <strain evidence="2 3">EPI-7</strain>
    </source>
</reference>
<dbReference type="InParanoid" id="A0A7L4YRQ7"/>
<organism evidence="2 3">
    <name type="scientific">Epidermidibacterium keratini</name>
    <dbReference type="NCBI Taxonomy" id="1891644"/>
    <lineage>
        <taxon>Bacteria</taxon>
        <taxon>Bacillati</taxon>
        <taxon>Actinomycetota</taxon>
        <taxon>Actinomycetes</taxon>
        <taxon>Sporichthyales</taxon>
        <taxon>Sporichthyaceae</taxon>
        <taxon>Epidermidibacterium</taxon>
    </lineage>
</organism>
<gene>
    <name evidence="2" type="ORF">EK0264_17155</name>
</gene>
<dbReference type="OrthoDB" id="4520927at2"/>
<dbReference type="Proteomes" id="UP000463857">
    <property type="component" value="Chromosome"/>
</dbReference>
<dbReference type="KEGG" id="eke:EK0264_17155"/>
<evidence type="ECO:0000313" key="3">
    <source>
        <dbReference type="Proteomes" id="UP000463857"/>
    </source>
</evidence>
<keyword evidence="1" id="KW-0472">Membrane</keyword>
<feature type="transmembrane region" description="Helical" evidence="1">
    <location>
        <begin position="45"/>
        <end position="65"/>
    </location>
</feature>
<keyword evidence="1" id="KW-0812">Transmembrane</keyword>
<feature type="transmembrane region" description="Helical" evidence="1">
    <location>
        <begin position="20"/>
        <end position="39"/>
    </location>
</feature>
<sequence length="367" mass="39797">MTGEPRPVARYRIETGIGAVPAWAFGLVTAVSMLGLVMINKSGLAAPLSGLPVAVLLIIFLVLLLRQRRGRGHGVGVDVTDTVVRLGRFPNEVVEIPRDQVASAVVSTTPFRQQASPPPTRTFVLFNWHYLTLTTRSGEVYRVAFEQSADGSDPSPGAQQVGRLLGAVDEHAPVADPSRDAQLGAAKPAPPDEHAAERLWVTAFARHDEVLAAYAPYEMDPVTALTYPAISDVSVPETASFFEALAEASALRPEDPRHAGAIFDEYRAAVRRLTQAWRSAERRARQVGTDLLADDDARRLRQATKLLGHAERAATAAERASYLRSARELIERLTHNGAITAPPRVIEQIESTTALAIEAAQQDGQRE</sequence>
<accession>A0A7L4YRQ7</accession>
<dbReference type="EMBL" id="CP047156">
    <property type="protein sequence ID" value="QHC01836.1"/>
    <property type="molecule type" value="Genomic_DNA"/>
</dbReference>
<evidence type="ECO:0000313" key="2">
    <source>
        <dbReference type="EMBL" id="QHC01836.1"/>
    </source>
</evidence>
<evidence type="ECO:0000256" key="1">
    <source>
        <dbReference type="SAM" id="Phobius"/>
    </source>
</evidence>
<keyword evidence="3" id="KW-1185">Reference proteome</keyword>
<protein>
    <submittedName>
        <fullName evidence="2">Uncharacterized protein</fullName>
    </submittedName>
</protein>
<dbReference type="AlphaFoldDB" id="A0A7L4YRQ7"/>
<proteinExistence type="predicted"/>
<keyword evidence="1" id="KW-1133">Transmembrane helix</keyword>
<dbReference type="RefSeq" id="WP_159546960.1">
    <property type="nucleotide sequence ID" value="NZ_CP047156.1"/>
</dbReference>
<name>A0A7L4YRQ7_9ACTN</name>